<dbReference type="InterPro" id="IPR018502">
    <property type="entry name" value="Annexin_repeat"/>
</dbReference>
<reference evidence="5 6" key="1">
    <citation type="journal article" date="2018" name="Nat. Ecol. Evol.">
        <title>Pezizomycetes genomes reveal the molecular basis of ectomycorrhizal truffle lifestyle.</title>
        <authorList>
            <person name="Murat C."/>
            <person name="Payen T."/>
            <person name="Noel B."/>
            <person name="Kuo A."/>
            <person name="Morin E."/>
            <person name="Chen J."/>
            <person name="Kohler A."/>
            <person name="Krizsan K."/>
            <person name="Balestrini R."/>
            <person name="Da Silva C."/>
            <person name="Montanini B."/>
            <person name="Hainaut M."/>
            <person name="Levati E."/>
            <person name="Barry K.W."/>
            <person name="Belfiori B."/>
            <person name="Cichocki N."/>
            <person name="Clum A."/>
            <person name="Dockter R.B."/>
            <person name="Fauchery L."/>
            <person name="Guy J."/>
            <person name="Iotti M."/>
            <person name="Le Tacon F."/>
            <person name="Lindquist E.A."/>
            <person name="Lipzen A."/>
            <person name="Malagnac F."/>
            <person name="Mello A."/>
            <person name="Molinier V."/>
            <person name="Miyauchi S."/>
            <person name="Poulain J."/>
            <person name="Riccioni C."/>
            <person name="Rubini A."/>
            <person name="Sitrit Y."/>
            <person name="Splivallo R."/>
            <person name="Traeger S."/>
            <person name="Wang M."/>
            <person name="Zifcakova L."/>
            <person name="Wipf D."/>
            <person name="Zambonelli A."/>
            <person name="Paolocci F."/>
            <person name="Nowrousian M."/>
            <person name="Ottonello S."/>
            <person name="Baldrian P."/>
            <person name="Spatafora J.W."/>
            <person name="Henrissat B."/>
            <person name="Nagy L.G."/>
            <person name="Aury J.M."/>
            <person name="Wincker P."/>
            <person name="Grigoriev I.V."/>
            <person name="Bonfante P."/>
            <person name="Martin F.M."/>
        </authorList>
    </citation>
    <scope>NUCLEOTIDE SEQUENCE [LARGE SCALE GENOMIC DNA]</scope>
    <source>
        <strain evidence="5 6">CCBAS932</strain>
    </source>
</reference>
<dbReference type="PANTHER" id="PTHR10502:SF102">
    <property type="entry name" value="ANNEXIN B11"/>
    <property type="match status" value="1"/>
</dbReference>
<dbReference type="GO" id="GO:0005509">
    <property type="term" value="F:calcium ion binding"/>
    <property type="evidence" value="ECO:0007669"/>
    <property type="project" value="InterPro"/>
</dbReference>
<dbReference type="OrthoDB" id="37886at2759"/>
<keyword evidence="6" id="KW-1185">Reference proteome</keyword>
<dbReference type="EMBL" id="ML119127">
    <property type="protein sequence ID" value="RPB12734.1"/>
    <property type="molecule type" value="Genomic_DNA"/>
</dbReference>
<evidence type="ECO:0000256" key="4">
    <source>
        <dbReference type="SAM" id="MobiDB-lite"/>
    </source>
</evidence>
<keyword evidence="3" id="KW-0041">Annexin</keyword>
<feature type="region of interest" description="Disordered" evidence="4">
    <location>
        <begin position="1"/>
        <end position="167"/>
    </location>
</feature>
<evidence type="ECO:0000256" key="2">
    <source>
        <dbReference type="ARBA" id="ARBA00022737"/>
    </source>
</evidence>
<organism evidence="5 6">
    <name type="scientific">Morchella conica CCBAS932</name>
    <dbReference type="NCBI Taxonomy" id="1392247"/>
    <lineage>
        <taxon>Eukaryota</taxon>
        <taxon>Fungi</taxon>
        <taxon>Dikarya</taxon>
        <taxon>Ascomycota</taxon>
        <taxon>Pezizomycotina</taxon>
        <taxon>Pezizomycetes</taxon>
        <taxon>Pezizales</taxon>
        <taxon>Morchellaceae</taxon>
        <taxon>Morchella</taxon>
    </lineage>
</organism>
<dbReference type="AlphaFoldDB" id="A0A3N4KQ63"/>
<dbReference type="GO" id="GO:0005634">
    <property type="term" value="C:nucleus"/>
    <property type="evidence" value="ECO:0007669"/>
    <property type="project" value="TreeGrafter"/>
</dbReference>
<feature type="compositionally biased region" description="Low complexity" evidence="4">
    <location>
        <begin position="29"/>
        <end position="44"/>
    </location>
</feature>
<proteinExistence type="inferred from homology"/>
<sequence>MSDPTSSKPQLPQVNTQVNPQGPPPPQPQQQQQQQPPQQQQQQPQQPPPPQQQQQQQQQPQLQLQQPPQQQQQQQQQQGIPYQQQQPYGSGPPSPSNLAPQVSYQQQPYGSGPPSPINLAAPQTPYQQQQYGSAPPSPSNLAPPPTGSPQPGAGYTADECAPPHYNAQPDADVIAKALTPTSGLGNRDGEEALIHILPFLAPPQLESIRQHILAKNGVRVVDLVDKALSNDFQDVVRAVVLGPLAFDAWLLKRAMGGVGYKAVYMDMVLLGRRNGDIKAIEAAYYRAHGKHLVESIKSELSGPVEALFRNAIEARRQDENAPVVEAAVEKDVVELYTAMVGSVEAHVVAEILVTRSDAQIRRIVEMYNSKYGVGKEKKLEDVIVKKFKGHMEDALLYIVQGANNRALRDARMLERTMKGVGTRTEELTYRLAILHWDKAHLEAVKAAYKAEFPKRTDLVARVKGDTSGNHGKMLVALIA</sequence>
<keyword evidence="2" id="KW-0677">Repeat</keyword>
<dbReference type="GO" id="GO:0005544">
    <property type="term" value="F:calcium-dependent phospholipid binding"/>
    <property type="evidence" value="ECO:0007669"/>
    <property type="project" value="InterPro"/>
</dbReference>
<dbReference type="InParanoid" id="A0A3N4KQ63"/>
<protein>
    <submittedName>
        <fullName evidence="5">Annexin</fullName>
    </submittedName>
</protein>
<feature type="compositionally biased region" description="Low complexity" evidence="4">
    <location>
        <begin position="52"/>
        <end position="89"/>
    </location>
</feature>
<evidence type="ECO:0000256" key="3">
    <source>
        <dbReference type="ARBA" id="ARBA00023216"/>
    </source>
</evidence>
<dbReference type="InterPro" id="IPR037104">
    <property type="entry name" value="Annexin_sf"/>
</dbReference>
<dbReference type="GO" id="GO:0001786">
    <property type="term" value="F:phosphatidylserine binding"/>
    <property type="evidence" value="ECO:0007669"/>
    <property type="project" value="TreeGrafter"/>
</dbReference>
<name>A0A3N4KQ63_9PEZI</name>
<dbReference type="GO" id="GO:0005737">
    <property type="term" value="C:cytoplasm"/>
    <property type="evidence" value="ECO:0007669"/>
    <property type="project" value="TreeGrafter"/>
</dbReference>
<gene>
    <name evidence="5" type="ORF">P167DRAFT_487399</name>
</gene>
<dbReference type="Gene3D" id="1.10.220.10">
    <property type="entry name" value="Annexin"/>
    <property type="match status" value="3"/>
</dbReference>
<feature type="compositionally biased region" description="Pro residues" evidence="4">
    <location>
        <begin position="135"/>
        <end position="148"/>
    </location>
</feature>
<dbReference type="GO" id="GO:0005886">
    <property type="term" value="C:plasma membrane"/>
    <property type="evidence" value="ECO:0007669"/>
    <property type="project" value="TreeGrafter"/>
</dbReference>
<feature type="compositionally biased region" description="Low complexity" evidence="4">
    <location>
        <begin position="120"/>
        <end position="134"/>
    </location>
</feature>
<accession>A0A3N4KQ63</accession>
<dbReference type="SMART" id="SM00335">
    <property type="entry name" value="ANX"/>
    <property type="match status" value="4"/>
</dbReference>
<dbReference type="PANTHER" id="PTHR10502">
    <property type="entry name" value="ANNEXIN"/>
    <property type="match status" value="1"/>
</dbReference>
<dbReference type="GO" id="GO:0012506">
    <property type="term" value="C:vesicle membrane"/>
    <property type="evidence" value="ECO:0007669"/>
    <property type="project" value="TreeGrafter"/>
</dbReference>
<evidence type="ECO:0000313" key="6">
    <source>
        <dbReference type="Proteomes" id="UP000277580"/>
    </source>
</evidence>
<dbReference type="Pfam" id="PF00191">
    <property type="entry name" value="Annexin"/>
    <property type="match status" value="3"/>
</dbReference>
<evidence type="ECO:0000256" key="1">
    <source>
        <dbReference type="ARBA" id="ARBA00007831"/>
    </source>
</evidence>
<feature type="compositionally biased region" description="Polar residues" evidence="4">
    <location>
        <begin position="1"/>
        <end position="19"/>
    </location>
</feature>
<dbReference type="PROSITE" id="PS51897">
    <property type="entry name" value="ANNEXIN_2"/>
    <property type="match status" value="3"/>
</dbReference>
<dbReference type="STRING" id="1392247.A0A3N4KQ63"/>
<evidence type="ECO:0000313" key="5">
    <source>
        <dbReference type="EMBL" id="RPB12734.1"/>
    </source>
</evidence>
<comment type="similarity">
    <text evidence="1">Belongs to the annexin family.</text>
</comment>
<dbReference type="SUPFAM" id="SSF47874">
    <property type="entry name" value="Annexin"/>
    <property type="match status" value="1"/>
</dbReference>
<dbReference type="Proteomes" id="UP000277580">
    <property type="component" value="Unassembled WGS sequence"/>
</dbReference>